<keyword evidence="4" id="KW-1185">Reference proteome</keyword>
<proteinExistence type="predicted"/>
<reference evidence="3" key="1">
    <citation type="submission" date="2021-01" db="EMBL/GenBank/DDBJ databases">
        <authorList>
            <person name="Li R."/>
            <person name="Bekaert M."/>
        </authorList>
    </citation>
    <scope>NUCLEOTIDE SEQUENCE</scope>
    <source>
        <strain evidence="3">Farmed</strain>
    </source>
</reference>
<comment type="caution">
    <text evidence="3">The sequence shown here is derived from an EMBL/GenBank/DDBJ whole genome shotgun (WGS) entry which is preliminary data.</text>
</comment>
<feature type="compositionally biased region" description="Low complexity" evidence="1">
    <location>
        <begin position="88"/>
        <end position="98"/>
    </location>
</feature>
<feature type="compositionally biased region" description="Low complexity" evidence="1">
    <location>
        <begin position="32"/>
        <end position="47"/>
    </location>
</feature>
<dbReference type="EMBL" id="CAHIKZ030005381">
    <property type="protein sequence ID" value="CAE1323714.1"/>
    <property type="molecule type" value="Genomic_DNA"/>
</dbReference>
<keyword evidence="2" id="KW-0472">Membrane</keyword>
<feature type="region of interest" description="Disordered" evidence="1">
    <location>
        <begin position="21"/>
        <end position="127"/>
    </location>
</feature>
<evidence type="ECO:0000313" key="3">
    <source>
        <dbReference type="EMBL" id="CAE1323714.1"/>
    </source>
</evidence>
<feature type="compositionally biased region" description="Polar residues" evidence="1">
    <location>
        <begin position="106"/>
        <end position="127"/>
    </location>
</feature>
<dbReference type="Proteomes" id="UP000597762">
    <property type="component" value="Unassembled WGS sequence"/>
</dbReference>
<dbReference type="OrthoDB" id="415023at2759"/>
<feature type="transmembrane region" description="Helical" evidence="2">
    <location>
        <begin position="513"/>
        <end position="536"/>
    </location>
</feature>
<organism evidence="3 4">
    <name type="scientific">Acanthosepion pharaonis</name>
    <name type="common">Pharaoh cuttlefish</name>
    <name type="synonym">Sepia pharaonis</name>
    <dbReference type="NCBI Taxonomy" id="158019"/>
    <lineage>
        <taxon>Eukaryota</taxon>
        <taxon>Metazoa</taxon>
        <taxon>Spiralia</taxon>
        <taxon>Lophotrochozoa</taxon>
        <taxon>Mollusca</taxon>
        <taxon>Cephalopoda</taxon>
        <taxon>Coleoidea</taxon>
        <taxon>Decapodiformes</taxon>
        <taxon>Sepiida</taxon>
        <taxon>Sepiina</taxon>
        <taxon>Sepiidae</taxon>
        <taxon>Acanthosepion</taxon>
    </lineage>
</organism>
<keyword evidence="2" id="KW-0812">Transmembrane</keyword>
<keyword evidence="2" id="KW-1133">Transmembrane helix</keyword>
<protein>
    <submittedName>
        <fullName evidence="3">Uncharacterized protein</fullName>
    </submittedName>
</protein>
<name>A0A812EFN5_ACAPH</name>
<evidence type="ECO:0000313" key="4">
    <source>
        <dbReference type="Proteomes" id="UP000597762"/>
    </source>
</evidence>
<evidence type="ECO:0000256" key="2">
    <source>
        <dbReference type="SAM" id="Phobius"/>
    </source>
</evidence>
<feature type="transmembrane region" description="Helical" evidence="2">
    <location>
        <begin position="484"/>
        <end position="507"/>
    </location>
</feature>
<feature type="transmembrane region" description="Helical" evidence="2">
    <location>
        <begin position="454"/>
        <end position="477"/>
    </location>
</feature>
<evidence type="ECO:0000256" key="1">
    <source>
        <dbReference type="SAM" id="MobiDB-lite"/>
    </source>
</evidence>
<gene>
    <name evidence="3" type="ORF">SPHA_73560</name>
</gene>
<dbReference type="AlphaFoldDB" id="A0A812EFN5"/>
<accession>A0A812EFN5</accession>
<sequence>MTCGGQRRFIVGLHSNRLAPCHRQPQHLSNGSTPTTTTGTSSHRITTQGTNYHQSGCGDPDNGQKGQNRNQKDAVGGKCPHNQKRRTSINNNTSYSTSAGNHCGTLDSSPVPSRATSGSCSSERGRTGCTSPALSTSCWKPLSIMARKRDDKSPARNCGDRQERKMESYLADDENYPSFSNQVVKLGLQLRDIPADGLFLSFFLFFTLDITRSGSLLPLSFSFLSLSLFSVSSLLFLLSPSSLSLASSSPSLCLCSSSLLFSSSFFPLSLSPLHFLPSLPLHFLPSPPLHYLSLPSPIVSLPSTISLSPPPLSLSPHYLSLPSTISLSPLHFLSLSPPLSLSLPLHFLSLSPPPLSLSLSPTFSLPSTLSLSPLHFLSLSLPSTFSLSLSPPLSLSLSPLHFLSLPSTFSLSLHLAHFPFNHFLPPLIFLILSAASKHHPFCCLSYPRSFFLSLFLFFLSLFLFFLSLFLFFLSLFLFFLSLFLFFLSLFLFFLSLFLFFLSLFLFFLSLFLFFLSLFLFFLSLFLFFLSLFLFFLDIH</sequence>